<keyword evidence="15 18" id="KW-0496">Mitochondrion</keyword>
<feature type="transmembrane region" description="Helical" evidence="18">
    <location>
        <begin position="272"/>
        <end position="299"/>
    </location>
</feature>
<evidence type="ECO:0000256" key="1">
    <source>
        <dbReference type="ARBA" id="ARBA00003257"/>
    </source>
</evidence>
<evidence type="ECO:0000256" key="9">
    <source>
        <dbReference type="ARBA" id="ARBA00022792"/>
    </source>
</evidence>
<keyword evidence="14 18" id="KW-0830">Ubiquinone</keyword>
<dbReference type="GO" id="GO:0005743">
    <property type="term" value="C:mitochondrial inner membrane"/>
    <property type="evidence" value="ECO:0007669"/>
    <property type="project" value="UniProtKB-SubCell"/>
</dbReference>
<accession>A8B0U9</accession>
<evidence type="ECO:0000256" key="13">
    <source>
        <dbReference type="ARBA" id="ARBA00023027"/>
    </source>
</evidence>
<evidence type="ECO:0000256" key="8">
    <source>
        <dbReference type="ARBA" id="ARBA00022692"/>
    </source>
</evidence>
<keyword evidence="9 18" id="KW-0999">Mitochondrion inner membrane</keyword>
<comment type="similarity">
    <text evidence="3 18">Belongs to the complex I subunit 2 family.</text>
</comment>
<evidence type="ECO:0000256" key="4">
    <source>
        <dbReference type="ARBA" id="ARBA00012944"/>
    </source>
</evidence>
<evidence type="ECO:0000256" key="14">
    <source>
        <dbReference type="ARBA" id="ARBA00023075"/>
    </source>
</evidence>
<evidence type="ECO:0000256" key="2">
    <source>
        <dbReference type="ARBA" id="ARBA00004448"/>
    </source>
</evidence>
<reference evidence="20" key="1">
    <citation type="journal article" date="2009" name="Med. Vet. Entomol.">
        <title>Species-specific mitochondrial gene rearrangements in biting midges and vector species identification.</title>
        <authorList>
            <person name="Matsumoto Y."/>
            <person name="Yanase T."/>
            <person name="Tsuda T."/>
            <person name="Noda H."/>
        </authorList>
    </citation>
    <scope>NUCLEOTIDE SEQUENCE</scope>
</reference>
<evidence type="ECO:0000256" key="15">
    <source>
        <dbReference type="ARBA" id="ARBA00023128"/>
    </source>
</evidence>
<evidence type="ECO:0000256" key="3">
    <source>
        <dbReference type="ARBA" id="ARBA00007012"/>
    </source>
</evidence>
<evidence type="ECO:0000256" key="7">
    <source>
        <dbReference type="ARBA" id="ARBA00022660"/>
    </source>
</evidence>
<keyword evidence="16 18" id="KW-0472">Membrane</keyword>
<comment type="catalytic activity">
    <reaction evidence="17 18">
        <text>a ubiquinone + NADH + 5 H(+)(in) = a ubiquinol + NAD(+) + 4 H(+)(out)</text>
        <dbReference type="Rhea" id="RHEA:29091"/>
        <dbReference type="Rhea" id="RHEA-COMP:9565"/>
        <dbReference type="Rhea" id="RHEA-COMP:9566"/>
        <dbReference type="ChEBI" id="CHEBI:15378"/>
        <dbReference type="ChEBI" id="CHEBI:16389"/>
        <dbReference type="ChEBI" id="CHEBI:17976"/>
        <dbReference type="ChEBI" id="CHEBI:57540"/>
        <dbReference type="ChEBI" id="CHEBI:57945"/>
        <dbReference type="EC" id="7.1.1.2"/>
    </reaction>
</comment>
<keyword evidence="10 18" id="KW-1278">Translocase</keyword>
<feature type="transmembrane region" description="Helical" evidence="18">
    <location>
        <begin position="138"/>
        <end position="160"/>
    </location>
</feature>
<evidence type="ECO:0000256" key="18">
    <source>
        <dbReference type="RuleBase" id="RU003403"/>
    </source>
</evidence>
<dbReference type="AlphaFoldDB" id="A8B0U9"/>
<protein>
    <recommendedName>
        <fullName evidence="5 18">NADH-ubiquinone oxidoreductase chain 2</fullName>
        <ecNumber evidence="4 18">7.1.1.2</ecNumber>
    </recommendedName>
</protein>
<comment type="subcellular location">
    <subcellularLocation>
        <location evidence="2 18">Mitochondrion inner membrane</location>
        <topology evidence="2 18">Multi-pass membrane protein</topology>
    </subcellularLocation>
</comment>
<dbReference type="EMBL" id="AB361007">
    <property type="protein sequence ID" value="BAF80301.1"/>
    <property type="molecule type" value="Genomic_DNA"/>
</dbReference>
<evidence type="ECO:0000256" key="10">
    <source>
        <dbReference type="ARBA" id="ARBA00022967"/>
    </source>
</evidence>
<dbReference type="GO" id="GO:0006120">
    <property type="term" value="P:mitochondrial electron transport, NADH to ubiquinone"/>
    <property type="evidence" value="ECO:0007669"/>
    <property type="project" value="InterPro"/>
</dbReference>
<evidence type="ECO:0000256" key="16">
    <source>
        <dbReference type="ARBA" id="ARBA00023136"/>
    </source>
</evidence>
<evidence type="ECO:0000256" key="17">
    <source>
        <dbReference type="ARBA" id="ARBA00049551"/>
    </source>
</evidence>
<dbReference type="InterPro" id="IPR050175">
    <property type="entry name" value="Complex_I_Subunit_2"/>
</dbReference>
<organism evidence="20">
    <name type="scientific">Culicoides cylindratus</name>
    <dbReference type="NCBI Taxonomy" id="469760"/>
    <lineage>
        <taxon>Eukaryota</taxon>
        <taxon>Metazoa</taxon>
        <taxon>Ecdysozoa</taxon>
        <taxon>Arthropoda</taxon>
        <taxon>Hexapoda</taxon>
        <taxon>Insecta</taxon>
        <taxon>Pterygota</taxon>
        <taxon>Neoptera</taxon>
        <taxon>Endopterygota</taxon>
        <taxon>Diptera</taxon>
        <taxon>Nematocera</taxon>
        <taxon>Chironomoidea</taxon>
        <taxon>Ceratopogonidae</taxon>
        <taxon>Ceratopogoninae</taxon>
        <taxon>Culicoides</taxon>
        <taxon>Culicoides</taxon>
    </lineage>
</organism>
<keyword evidence="8 18" id="KW-0812">Transmembrane</keyword>
<keyword evidence="11 18" id="KW-0249">Electron transport</keyword>
<feature type="transmembrane region" description="Helical" evidence="18">
    <location>
        <begin position="196"/>
        <end position="213"/>
    </location>
</feature>
<keyword evidence="12 18" id="KW-1133">Transmembrane helix</keyword>
<evidence type="ECO:0000256" key="5">
    <source>
        <dbReference type="ARBA" id="ARBA00021008"/>
    </source>
</evidence>
<feature type="transmembrane region" description="Helical" evidence="18">
    <location>
        <begin position="55"/>
        <end position="81"/>
    </location>
</feature>
<evidence type="ECO:0000259" key="19">
    <source>
        <dbReference type="Pfam" id="PF00361"/>
    </source>
</evidence>
<name>A8B0U9_9DIPT</name>
<evidence type="ECO:0000256" key="6">
    <source>
        <dbReference type="ARBA" id="ARBA00022448"/>
    </source>
</evidence>
<dbReference type="GO" id="GO:0008137">
    <property type="term" value="F:NADH dehydrogenase (ubiquinone) activity"/>
    <property type="evidence" value="ECO:0007669"/>
    <property type="project" value="UniProtKB-EC"/>
</dbReference>
<comment type="function">
    <text evidence="18">Core subunit of the mitochondrial membrane respiratory chain NADH dehydrogenase (Complex I) which catalyzes electron transfer from NADH through the respiratory chain, using ubiquinone as an electron acceptor. Essential for the catalytic activity and assembly of complex I.</text>
</comment>
<geneLocation type="mitochondrion" evidence="20"/>
<dbReference type="PANTHER" id="PTHR46552:SF1">
    <property type="entry name" value="NADH-UBIQUINONE OXIDOREDUCTASE CHAIN 2"/>
    <property type="match status" value="1"/>
</dbReference>
<dbReference type="Pfam" id="PF00361">
    <property type="entry name" value="Proton_antipo_M"/>
    <property type="match status" value="1"/>
</dbReference>
<sequence>MNPSKLIFLFTLFSGTLITMSSSSWIGMWIGLELNLLSFIPLMNNNFNLTSTEAAIQYFLVQAFASLIFLFASIVSIMKFSFFNYFFFNYENLIINFSMLIKLGSAPFQFWFPNIVEGLTWMNTMILFTWQKLGPLSILSYSYLSSLIIMVILMSSFIGAIGGFNQTSLRKLLAFSSINHISWLLAAELYSNSLWLMYFLIYSFINFSIIILFKNFNFFHLNQIFMNKNNRPIMKFCFFLNILSLGGLPPFLGFLPKWLIIENMMKLEMFFLMFFMIMMTLITLFFYTRLTFSAILLYYPSLKWKTLSWQINKLTPMIIMNLMNIFFMVFFLWNNFF</sequence>
<evidence type="ECO:0000313" key="20">
    <source>
        <dbReference type="EMBL" id="BAF80301.1"/>
    </source>
</evidence>
<evidence type="ECO:0000256" key="11">
    <source>
        <dbReference type="ARBA" id="ARBA00022982"/>
    </source>
</evidence>
<keyword evidence="7 18" id="KW-0679">Respiratory chain</keyword>
<keyword evidence="13 18" id="KW-0520">NAD</keyword>
<proteinExistence type="inferred from homology"/>
<keyword evidence="6" id="KW-0813">Transport</keyword>
<feature type="transmembrane region" description="Helical" evidence="18">
    <location>
        <begin position="311"/>
        <end position="333"/>
    </location>
</feature>
<dbReference type="EC" id="7.1.1.2" evidence="4 18"/>
<evidence type="ECO:0000256" key="12">
    <source>
        <dbReference type="ARBA" id="ARBA00022989"/>
    </source>
</evidence>
<dbReference type="InterPro" id="IPR001750">
    <property type="entry name" value="ND/Mrp_TM"/>
</dbReference>
<feature type="transmembrane region" description="Helical" evidence="18">
    <location>
        <begin position="233"/>
        <end position="252"/>
    </location>
</feature>
<gene>
    <name evidence="20" type="primary">nd2</name>
</gene>
<dbReference type="PANTHER" id="PTHR46552">
    <property type="entry name" value="NADH-UBIQUINONE OXIDOREDUCTASE CHAIN 2"/>
    <property type="match status" value="1"/>
</dbReference>
<dbReference type="InterPro" id="IPR003917">
    <property type="entry name" value="NADH_UbQ_OxRdtase_chain2"/>
</dbReference>
<comment type="function">
    <text evidence="1">Core subunit of the mitochondrial membrane respiratory chain NADH dehydrogenase (Complex I) that is believed to belong to the minimal assembly required for catalysis. Complex I functions in the transfer of electrons from NADH to the respiratory chain. The immediate electron acceptor for the enzyme is believed to be ubiquinone.</text>
</comment>
<dbReference type="PRINTS" id="PR01436">
    <property type="entry name" value="NADHDHGNASE2"/>
</dbReference>
<feature type="domain" description="NADH:quinone oxidoreductase/Mrp antiporter transmembrane" evidence="19">
    <location>
        <begin position="22"/>
        <end position="283"/>
    </location>
</feature>